<reference evidence="1 2" key="2">
    <citation type="journal article" date="2022" name="Mol. Ecol. Resour.">
        <title>The genomes of chicory, endive, great burdock and yacon provide insights into Asteraceae paleo-polyploidization history and plant inulin production.</title>
        <authorList>
            <person name="Fan W."/>
            <person name="Wang S."/>
            <person name="Wang H."/>
            <person name="Wang A."/>
            <person name="Jiang F."/>
            <person name="Liu H."/>
            <person name="Zhao H."/>
            <person name="Xu D."/>
            <person name="Zhang Y."/>
        </authorList>
    </citation>
    <scope>NUCLEOTIDE SEQUENCE [LARGE SCALE GENOMIC DNA]</scope>
    <source>
        <strain evidence="2">cv. Yunnan</strain>
        <tissue evidence="1">Leaves</tissue>
    </source>
</reference>
<dbReference type="Proteomes" id="UP001056120">
    <property type="component" value="Linkage Group LG15"/>
</dbReference>
<evidence type="ECO:0000313" key="2">
    <source>
        <dbReference type="Proteomes" id="UP001056120"/>
    </source>
</evidence>
<protein>
    <submittedName>
        <fullName evidence="1">Uncharacterized protein</fullName>
    </submittedName>
</protein>
<proteinExistence type="predicted"/>
<organism evidence="1 2">
    <name type="scientific">Smallanthus sonchifolius</name>
    <dbReference type="NCBI Taxonomy" id="185202"/>
    <lineage>
        <taxon>Eukaryota</taxon>
        <taxon>Viridiplantae</taxon>
        <taxon>Streptophyta</taxon>
        <taxon>Embryophyta</taxon>
        <taxon>Tracheophyta</taxon>
        <taxon>Spermatophyta</taxon>
        <taxon>Magnoliopsida</taxon>
        <taxon>eudicotyledons</taxon>
        <taxon>Gunneridae</taxon>
        <taxon>Pentapetalae</taxon>
        <taxon>asterids</taxon>
        <taxon>campanulids</taxon>
        <taxon>Asterales</taxon>
        <taxon>Asteraceae</taxon>
        <taxon>Asteroideae</taxon>
        <taxon>Heliantheae alliance</taxon>
        <taxon>Millerieae</taxon>
        <taxon>Smallanthus</taxon>
    </lineage>
</organism>
<keyword evidence="2" id="KW-1185">Reference proteome</keyword>
<sequence length="108" mass="12020">MIHWIGCVSYTDLGVWHGVRVTVFQYGVPDGRDMVAAAAIPVAYGTSHVALIYRAKLKFGQVVGLGMNLSYFCYLIWISVIQDNYYEIDCTKSGINLSNKGCISVDYQ</sequence>
<comment type="caution">
    <text evidence="1">The sequence shown here is derived from an EMBL/GenBank/DDBJ whole genome shotgun (WGS) entry which is preliminary data.</text>
</comment>
<dbReference type="EMBL" id="CM042032">
    <property type="protein sequence ID" value="KAI3777155.1"/>
    <property type="molecule type" value="Genomic_DNA"/>
</dbReference>
<name>A0ACB9G265_9ASTR</name>
<accession>A0ACB9G265</accession>
<reference evidence="2" key="1">
    <citation type="journal article" date="2022" name="Mol. Ecol. Resour.">
        <title>The genomes of chicory, endive, great burdock and yacon provide insights into Asteraceae palaeo-polyploidization history and plant inulin production.</title>
        <authorList>
            <person name="Fan W."/>
            <person name="Wang S."/>
            <person name="Wang H."/>
            <person name="Wang A."/>
            <person name="Jiang F."/>
            <person name="Liu H."/>
            <person name="Zhao H."/>
            <person name="Xu D."/>
            <person name="Zhang Y."/>
        </authorList>
    </citation>
    <scope>NUCLEOTIDE SEQUENCE [LARGE SCALE GENOMIC DNA]</scope>
    <source>
        <strain evidence="2">cv. Yunnan</strain>
    </source>
</reference>
<gene>
    <name evidence="1" type="ORF">L1987_46950</name>
</gene>
<evidence type="ECO:0000313" key="1">
    <source>
        <dbReference type="EMBL" id="KAI3777155.1"/>
    </source>
</evidence>